<dbReference type="AlphaFoldDB" id="A0A0K1QCY0"/>
<dbReference type="PRINTS" id="PR00598">
    <property type="entry name" value="HTHMARR"/>
</dbReference>
<keyword evidence="3" id="KW-0804">Transcription</keyword>
<dbReference type="EMBL" id="CP012333">
    <property type="protein sequence ID" value="AKV03641.1"/>
    <property type="molecule type" value="Genomic_DNA"/>
</dbReference>
<protein>
    <submittedName>
        <fullName evidence="5">Transcriptional regulator, MarR family</fullName>
    </submittedName>
</protein>
<gene>
    <name evidence="5" type="ORF">AKJ09_10304</name>
</gene>
<dbReference type="Proteomes" id="UP000064967">
    <property type="component" value="Chromosome"/>
</dbReference>
<keyword evidence="6" id="KW-1185">Reference proteome</keyword>
<evidence type="ECO:0000313" key="5">
    <source>
        <dbReference type="EMBL" id="AKV03641.1"/>
    </source>
</evidence>
<accession>A0A0K1QCY0</accession>
<dbReference type="RefSeq" id="WP_146654379.1">
    <property type="nucleotide sequence ID" value="NZ_CP012333.1"/>
</dbReference>
<dbReference type="Pfam" id="PF01047">
    <property type="entry name" value="MarR"/>
    <property type="match status" value="1"/>
</dbReference>
<sequence>MSPLSSDIKSDVDQVLEAIIYLYTESRRITKELARRADLTGPQLTVVKMLEQIGDMSLSELSDKIRAQNSTVTGIIDRMEREDLVKRERSKEDRRVVFIRLTAKGRELAREIPVEPMEIFRSALESLSAQEMRDLMRIMTKLARRVKQQIVRHKVGDDTESEEA</sequence>
<dbReference type="InterPro" id="IPR036390">
    <property type="entry name" value="WH_DNA-bd_sf"/>
</dbReference>
<dbReference type="OrthoDB" id="195851at2"/>
<reference evidence="5 6" key="1">
    <citation type="submission" date="2015-08" db="EMBL/GenBank/DDBJ databases">
        <authorList>
            <person name="Babu N.S."/>
            <person name="Beckwith C.J."/>
            <person name="Beseler K.G."/>
            <person name="Brison A."/>
            <person name="Carone J.V."/>
            <person name="Caskin T.P."/>
            <person name="Diamond M."/>
            <person name="Durham M.E."/>
            <person name="Foxe J.M."/>
            <person name="Go M."/>
            <person name="Henderson B.A."/>
            <person name="Jones I.B."/>
            <person name="McGettigan J.A."/>
            <person name="Micheletti S.J."/>
            <person name="Nasrallah M.E."/>
            <person name="Ortiz D."/>
            <person name="Piller C.R."/>
            <person name="Privatt S.R."/>
            <person name="Schneider S.L."/>
            <person name="Sharp S."/>
            <person name="Smith T.C."/>
            <person name="Stanton J.D."/>
            <person name="Ullery H.E."/>
            <person name="Wilson R.J."/>
            <person name="Serrano M.G."/>
            <person name="Buck G."/>
            <person name="Lee V."/>
            <person name="Wang Y."/>
            <person name="Carvalho R."/>
            <person name="Voegtly L."/>
            <person name="Shi R."/>
            <person name="Duckworth R."/>
            <person name="Johnson A."/>
            <person name="Loviza R."/>
            <person name="Walstead R."/>
            <person name="Shah Z."/>
            <person name="Kiflezghi M."/>
            <person name="Wade K."/>
            <person name="Ball S.L."/>
            <person name="Bradley K.W."/>
            <person name="Asai D.J."/>
            <person name="Bowman C.A."/>
            <person name="Russell D.A."/>
            <person name="Pope W.H."/>
            <person name="Jacobs-Sera D."/>
            <person name="Hendrix R.W."/>
            <person name="Hatfull G.F."/>
        </authorList>
    </citation>
    <scope>NUCLEOTIDE SEQUENCE [LARGE SCALE GENOMIC DNA]</scope>
    <source>
        <strain evidence="5 6">DSM 27648</strain>
    </source>
</reference>
<dbReference type="GO" id="GO:0003700">
    <property type="term" value="F:DNA-binding transcription factor activity"/>
    <property type="evidence" value="ECO:0007669"/>
    <property type="project" value="InterPro"/>
</dbReference>
<dbReference type="InterPro" id="IPR023187">
    <property type="entry name" value="Tscrpt_reg_MarR-type_CS"/>
</dbReference>
<evidence type="ECO:0000259" key="4">
    <source>
        <dbReference type="PROSITE" id="PS50995"/>
    </source>
</evidence>
<dbReference type="Gene3D" id="1.10.10.10">
    <property type="entry name" value="Winged helix-like DNA-binding domain superfamily/Winged helix DNA-binding domain"/>
    <property type="match status" value="1"/>
</dbReference>
<dbReference type="InterPro" id="IPR036388">
    <property type="entry name" value="WH-like_DNA-bd_sf"/>
</dbReference>
<evidence type="ECO:0000256" key="2">
    <source>
        <dbReference type="ARBA" id="ARBA00023125"/>
    </source>
</evidence>
<dbReference type="STRING" id="1391654.AKJ09_10304"/>
<dbReference type="SUPFAM" id="SSF46785">
    <property type="entry name" value="Winged helix' DNA-binding domain"/>
    <property type="match status" value="1"/>
</dbReference>
<dbReference type="KEGG" id="llu:AKJ09_10304"/>
<dbReference type="PROSITE" id="PS50995">
    <property type="entry name" value="HTH_MARR_2"/>
    <property type="match status" value="1"/>
</dbReference>
<name>A0A0K1QCY0_9BACT</name>
<dbReference type="SMART" id="SM00347">
    <property type="entry name" value="HTH_MARR"/>
    <property type="match status" value="1"/>
</dbReference>
<dbReference type="PANTHER" id="PTHR42756:SF1">
    <property type="entry name" value="TRANSCRIPTIONAL REPRESSOR OF EMRAB OPERON"/>
    <property type="match status" value="1"/>
</dbReference>
<keyword evidence="1" id="KW-0805">Transcription regulation</keyword>
<dbReference type="PROSITE" id="PS01117">
    <property type="entry name" value="HTH_MARR_1"/>
    <property type="match status" value="1"/>
</dbReference>
<evidence type="ECO:0000313" key="6">
    <source>
        <dbReference type="Proteomes" id="UP000064967"/>
    </source>
</evidence>
<feature type="domain" description="HTH marR-type" evidence="4">
    <location>
        <begin position="5"/>
        <end position="144"/>
    </location>
</feature>
<evidence type="ECO:0000256" key="3">
    <source>
        <dbReference type="ARBA" id="ARBA00023163"/>
    </source>
</evidence>
<evidence type="ECO:0000256" key="1">
    <source>
        <dbReference type="ARBA" id="ARBA00023015"/>
    </source>
</evidence>
<organism evidence="5 6">
    <name type="scientific">Labilithrix luteola</name>
    <dbReference type="NCBI Taxonomy" id="1391654"/>
    <lineage>
        <taxon>Bacteria</taxon>
        <taxon>Pseudomonadati</taxon>
        <taxon>Myxococcota</taxon>
        <taxon>Polyangia</taxon>
        <taxon>Polyangiales</taxon>
        <taxon>Labilitrichaceae</taxon>
        <taxon>Labilithrix</taxon>
    </lineage>
</organism>
<proteinExistence type="predicted"/>
<dbReference type="GO" id="GO:0003677">
    <property type="term" value="F:DNA binding"/>
    <property type="evidence" value="ECO:0007669"/>
    <property type="project" value="UniProtKB-KW"/>
</dbReference>
<keyword evidence="2" id="KW-0238">DNA-binding</keyword>
<dbReference type="PANTHER" id="PTHR42756">
    <property type="entry name" value="TRANSCRIPTIONAL REGULATOR, MARR"/>
    <property type="match status" value="1"/>
</dbReference>
<dbReference type="InterPro" id="IPR000835">
    <property type="entry name" value="HTH_MarR-typ"/>
</dbReference>